<comment type="caution">
    <text evidence="3">The sequence shown here is derived from an EMBL/GenBank/DDBJ whole genome shotgun (WGS) entry which is preliminary data.</text>
</comment>
<reference evidence="3 4" key="1">
    <citation type="submission" date="2023-12" db="EMBL/GenBank/DDBJ databases">
        <title>Whole genome sequencing of Paenibacillus phoenicis isolated from the Phoenix Mars Lander spacecraft assembly facility.</title>
        <authorList>
            <person name="Garcia A."/>
            <person name="Venkateswaran K."/>
        </authorList>
    </citation>
    <scope>NUCLEOTIDE SEQUENCE [LARGE SCALE GENOMIC DNA]</scope>
    <source>
        <strain evidence="3 4">3PO2SA</strain>
    </source>
</reference>
<feature type="domain" description="Spore protein YkvP/CgeB glycosyl transferase-like" evidence="2">
    <location>
        <begin position="262"/>
        <end position="408"/>
    </location>
</feature>
<protein>
    <submittedName>
        <fullName evidence="3">Glycosyltransferase family 4 protein</fullName>
        <ecNumber evidence="3">2.4.-.-</ecNumber>
    </submittedName>
</protein>
<evidence type="ECO:0000256" key="1">
    <source>
        <dbReference type="ARBA" id="ARBA00022679"/>
    </source>
</evidence>
<dbReference type="PANTHER" id="PTHR46401:SF2">
    <property type="entry name" value="GLYCOSYLTRANSFERASE WBBK-RELATED"/>
    <property type="match status" value="1"/>
</dbReference>
<organism evidence="3 4">
    <name type="scientific">Paenibacillus phoenicis</name>
    <dbReference type="NCBI Taxonomy" id="554117"/>
    <lineage>
        <taxon>Bacteria</taxon>
        <taxon>Bacillati</taxon>
        <taxon>Bacillota</taxon>
        <taxon>Bacilli</taxon>
        <taxon>Bacillales</taxon>
        <taxon>Paenibacillaceae</taxon>
        <taxon>Paenibacillus</taxon>
    </lineage>
</organism>
<accession>A0ABU5PMX2</accession>
<gene>
    <name evidence="3" type="ORF">U9M73_15100</name>
</gene>
<dbReference type="GO" id="GO:0016757">
    <property type="term" value="F:glycosyltransferase activity"/>
    <property type="evidence" value="ECO:0007669"/>
    <property type="project" value="UniProtKB-KW"/>
</dbReference>
<dbReference type="PANTHER" id="PTHR46401">
    <property type="entry name" value="GLYCOSYLTRANSFERASE WBBK-RELATED"/>
    <property type="match status" value="1"/>
</dbReference>
<evidence type="ECO:0000313" key="4">
    <source>
        <dbReference type="Proteomes" id="UP001292216"/>
    </source>
</evidence>
<dbReference type="Pfam" id="PF13524">
    <property type="entry name" value="Glyco_trans_1_2"/>
    <property type="match status" value="1"/>
</dbReference>
<name>A0ABU5PMX2_9BACL</name>
<dbReference type="EMBL" id="JAYERP010000001">
    <property type="protein sequence ID" value="MEA3571280.1"/>
    <property type="molecule type" value="Genomic_DNA"/>
</dbReference>
<dbReference type="InterPro" id="IPR055259">
    <property type="entry name" value="YkvP/CgeB_Glyco_trans-like"/>
</dbReference>
<proteinExistence type="predicted"/>
<dbReference type="Proteomes" id="UP001292216">
    <property type="component" value="Unassembled WGS sequence"/>
</dbReference>
<dbReference type="SUPFAM" id="SSF53756">
    <property type="entry name" value="UDP-Glycosyltransferase/glycogen phosphorylase"/>
    <property type="match status" value="1"/>
</dbReference>
<evidence type="ECO:0000313" key="3">
    <source>
        <dbReference type="EMBL" id="MEA3571280.1"/>
    </source>
</evidence>
<dbReference type="RefSeq" id="WP_323077887.1">
    <property type="nucleotide sequence ID" value="NZ_CBCSKM010000029.1"/>
</dbReference>
<dbReference type="Gene3D" id="3.40.50.2000">
    <property type="entry name" value="Glycogen Phosphorylase B"/>
    <property type="match status" value="2"/>
</dbReference>
<dbReference type="EC" id="2.4.-.-" evidence="3"/>
<keyword evidence="3" id="KW-0328">Glycosyltransferase</keyword>
<keyword evidence="4" id="KW-1185">Reference proteome</keyword>
<dbReference type="CDD" id="cd03801">
    <property type="entry name" value="GT4_PimA-like"/>
    <property type="match status" value="1"/>
</dbReference>
<keyword evidence="1 3" id="KW-0808">Transferase</keyword>
<sequence length="419" mass="47867">MISKLNRPIRIFVSDIQPIIPAISGGRLRLAGIWGNIPDGFEMNYVGTFDDKTHRKKTKKLLSKNATEILVPCSEEHFYHLSLLNAYFPGLTLFDVAFHRFAHFSKEYTATSIEYLKEADIIVFSHPWSYPLLKRFIDRDKQYVVYDAQNVESYLRKETLLKIQYREKGLELLQEIIQLEIDLVSNADLILACSQRDFEQFNMLYGANQSKIILAPNGVKIPNSNCSTALKRKFKKKWKLKRPHTVVFSGSNFEPNIKALQFINKIANNCQEIDFIITGDINNAILPEEKCDNVHLVGLLSQKKLDELLQMADAGLNPMESGSGSNVKIFTYMAASLPVITTPIGARGVDVAVEGIFEGNEVMVISSLEEFEDKLKLLLPDIERRQRIGENARKMVMLNYNWKEISKKVCQAMKLHFQL</sequence>
<evidence type="ECO:0000259" key="2">
    <source>
        <dbReference type="Pfam" id="PF13524"/>
    </source>
</evidence>